<comment type="caution">
    <text evidence="1">The sequence shown here is derived from an EMBL/GenBank/DDBJ whole genome shotgun (WGS) entry which is preliminary data.</text>
</comment>
<gene>
    <name evidence="1" type="ORF">Lpp14_01754</name>
</gene>
<dbReference type="AlphaFoldDB" id="A0A829H1R4"/>
<dbReference type="EMBL" id="ANJZ01000045">
    <property type="protein sequence ID" value="EPC68301.1"/>
    <property type="molecule type" value="Genomic_DNA"/>
</dbReference>
<organism evidence="1 2">
    <name type="scientific">Lacticaseibacillus paracasei subsp. paracasei Lpp14</name>
    <dbReference type="NCBI Taxonomy" id="1256204"/>
    <lineage>
        <taxon>Bacteria</taxon>
        <taxon>Bacillati</taxon>
        <taxon>Bacillota</taxon>
        <taxon>Bacilli</taxon>
        <taxon>Lactobacillales</taxon>
        <taxon>Lactobacillaceae</taxon>
        <taxon>Lacticaseibacillus</taxon>
    </lineage>
</organism>
<dbReference type="Proteomes" id="UP000014264">
    <property type="component" value="Unassembled WGS sequence"/>
</dbReference>
<sequence length="47" mass="5340">MRTNLKLLARNPGVIFEQSQSNKKAVIVAVQNLLNNDDTGFFTERFT</sequence>
<accession>A0A829H1R4</accession>
<evidence type="ECO:0000313" key="1">
    <source>
        <dbReference type="EMBL" id="EPC68301.1"/>
    </source>
</evidence>
<protein>
    <submittedName>
        <fullName evidence="1">Uncharacterized protein</fullName>
    </submittedName>
</protein>
<reference evidence="1 2" key="1">
    <citation type="journal article" date="2013" name="PLoS ONE">
        <title>Lactobacillus paracasei comparative genomics: towards species pan-genome definition and exploitation of diversity.</title>
        <authorList>
            <person name="Smokvina T."/>
            <person name="Wels M."/>
            <person name="Polka J."/>
            <person name="Chervaux C."/>
            <person name="Brisse S."/>
            <person name="Boekhorst J."/>
            <person name="van Hylckama Vlieg J.E."/>
            <person name="Siezen R.J."/>
        </authorList>
    </citation>
    <scope>NUCLEOTIDE SEQUENCE [LARGE SCALE GENOMIC DNA]</scope>
    <source>
        <strain evidence="1 2">Lpp14</strain>
    </source>
</reference>
<evidence type="ECO:0000313" key="2">
    <source>
        <dbReference type="Proteomes" id="UP000014264"/>
    </source>
</evidence>
<name>A0A829H1R4_LACPA</name>
<proteinExistence type="predicted"/>